<evidence type="ECO:0000256" key="4">
    <source>
        <dbReference type="ARBA" id="ARBA00022777"/>
    </source>
</evidence>
<accession>A0AAW0X505</accession>
<name>A0AAW0X505_CHEQU</name>
<dbReference type="InterPro" id="IPR011009">
    <property type="entry name" value="Kinase-like_dom_sf"/>
</dbReference>
<dbReference type="GO" id="GO:0000723">
    <property type="term" value="P:telomere maintenance"/>
    <property type="evidence" value="ECO:0007669"/>
    <property type="project" value="TreeGrafter"/>
</dbReference>
<dbReference type="CDD" id="cd05172">
    <property type="entry name" value="PIKKc_DNA-PK"/>
    <property type="match status" value="1"/>
</dbReference>
<dbReference type="SMART" id="SM01343">
    <property type="entry name" value="FATC"/>
    <property type="match status" value="1"/>
</dbReference>
<dbReference type="GO" id="GO:0005524">
    <property type="term" value="F:ATP binding"/>
    <property type="evidence" value="ECO:0007669"/>
    <property type="project" value="UniProtKB-KW"/>
</dbReference>
<keyword evidence="2" id="KW-0808">Transferase</keyword>
<dbReference type="SMART" id="SM00146">
    <property type="entry name" value="PI3Kc"/>
    <property type="match status" value="1"/>
</dbReference>
<dbReference type="InterPro" id="IPR003152">
    <property type="entry name" value="FATC_dom"/>
</dbReference>
<reference evidence="8 9" key="1">
    <citation type="journal article" date="2024" name="BMC Genomics">
        <title>Genome assembly of redclaw crayfish (Cherax quadricarinatus) provides insights into its immune adaptation and hypoxia tolerance.</title>
        <authorList>
            <person name="Liu Z."/>
            <person name="Zheng J."/>
            <person name="Li H."/>
            <person name="Fang K."/>
            <person name="Wang S."/>
            <person name="He J."/>
            <person name="Zhou D."/>
            <person name="Weng S."/>
            <person name="Chi M."/>
            <person name="Gu Z."/>
            <person name="He J."/>
            <person name="Li F."/>
            <person name="Wang M."/>
        </authorList>
    </citation>
    <scope>NUCLEOTIDE SEQUENCE [LARGE SCALE GENOMIC DNA]</scope>
    <source>
        <strain evidence="8">ZL_2023a</strain>
    </source>
</reference>
<dbReference type="Gene3D" id="3.30.1010.10">
    <property type="entry name" value="Phosphatidylinositol 3-kinase Catalytic Subunit, Chain A, domain 4"/>
    <property type="match status" value="1"/>
</dbReference>
<dbReference type="GO" id="GO:0004677">
    <property type="term" value="F:DNA-dependent protein kinase activity"/>
    <property type="evidence" value="ECO:0007669"/>
    <property type="project" value="InterPro"/>
</dbReference>
<keyword evidence="9" id="KW-1185">Reference proteome</keyword>
<dbReference type="EC" id="2.7.11.1" evidence="1"/>
<evidence type="ECO:0000313" key="8">
    <source>
        <dbReference type="EMBL" id="KAK8739487.1"/>
    </source>
</evidence>
<keyword evidence="5" id="KW-0067">ATP-binding</keyword>
<dbReference type="InterPro" id="IPR037706">
    <property type="entry name" value="DNA-PK_dom"/>
</dbReference>
<keyword evidence="3" id="KW-0547">Nucleotide-binding</keyword>
<dbReference type="PANTHER" id="PTHR11139">
    <property type="entry name" value="ATAXIA TELANGIECTASIA MUTATED ATM -RELATED"/>
    <property type="match status" value="1"/>
</dbReference>
<feature type="domain" description="PI3K/PI4K catalytic" evidence="6">
    <location>
        <begin position="647"/>
        <end position="967"/>
    </location>
</feature>
<feature type="domain" description="FATC" evidence="7">
    <location>
        <begin position="1004"/>
        <end position="1036"/>
    </location>
</feature>
<organism evidence="8 9">
    <name type="scientific">Cherax quadricarinatus</name>
    <name type="common">Australian red claw crayfish</name>
    <dbReference type="NCBI Taxonomy" id="27406"/>
    <lineage>
        <taxon>Eukaryota</taxon>
        <taxon>Metazoa</taxon>
        <taxon>Ecdysozoa</taxon>
        <taxon>Arthropoda</taxon>
        <taxon>Crustacea</taxon>
        <taxon>Multicrustacea</taxon>
        <taxon>Malacostraca</taxon>
        <taxon>Eumalacostraca</taxon>
        <taxon>Eucarida</taxon>
        <taxon>Decapoda</taxon>
        <taxon>Pleocyemata</taxon>
        <taxon>Astacidea</taxon>
        <taxon>Parastacoidea</taxon>
        <taxon>Parastacidae</taxon>
        <taxon>Cherax</taxon>
    </lineage>
</organism>
<evidence type="ECO:0000259" key="6">
    <source>
        <dbReference type="PROSITE" id="PS50290"/>
    </source>
</evidence>
<dbReference type="InterPro" id="IPR003151">
    <property type="entry name" value="PIK-rel_kinase_FAT"/>
</dbReference>
<dbReference type="Pfam" id="PF02260">
    <property type="entry name" value="FATC"/>
    <property type="match status" value="1"/>
</dbReference>
<evidence type="ECO:0000256" key="2">
    <source>
        <dbReference type="ARBA" id="ARBA00022679"/>
    </source>
</evidence>
<sequence length="1036" mass="117959">MNILDGAESDGKLCDFIDSAMKEPRHQALLEGTLPLQLAVISTNQDKIAQAQSYLNTAMSSTLLTMAQYSLLTPKPLITTLRNVQLLTELDDFFNTIKYSESDFYSSKVKKTVTNWKKHEANPTDTSLLIQCLSSYRGLYLHCLEKGLPEESQHDVSQFIKDAKLSAHRSVVKAALQNTNYHLAARHLKKLKPLSEDNFSLAQFYLLMTEMNILRGRGKFDTRLQYLVEGWGKYLGKVSCMPVLEQNASIEVQYLKLESSICHEICDTIREMGNEWDEENQYMKVLSDKFSKASGRDSWYSELLKCSYNSLELAVKCAEGKLPQFDDTQGCDKENVHMVLAKYCEDCLENWKDHVNVNEYSESLVTHILRAMSLGSRDAHFHFPRLINLMEEDPSLVLVFKKESERVPVWMFLLWLSHILIYVDKAPGPALQPIVEKLAAVYPQAVYYPFGISMQHYDFSSASGMSARVMCHKVESLLSRNSLLHQFVSAVSLVVAPFIACKDALNNLMLEKDKKNIEDNLRKMESNFLKVNIRSTKGTASEKGEAYIKLDRMRKDAAAVFDKEFGTNVKKIKAMSTKEISKALSYIREKMIHGQDDLKKLPKQLKYYSPWLANFQASKYCDVLELPGQYSGMSKPLPEYHVKISSFDENLMPMASLRVPMRIIIRGDDEKDYKFLVKWGEDLRTDQRMEQMFTLMNSVYCTSSLCCLTTSRPSLDTYNVVPLSLEVGLLQWVESSQPLKEFMNESFRDNEKKHYEEALGIYKTGGHWVIEKKSKKKDVMKVYENAVNKIPWDLLRRGLVKLSNSSEGFFALRSAFAISYATLCISHWLLGIGDRHCGNSLVNLKTGHVIGIDFGHHFESAVQFLPVPELMPFRLTPQIVNVFQPVGQVGMLREIMVAALGALQESRHVLIAVLEAFVKEPTEDWLGFVRRQEGNTDDSKVEMFSKDRIELLKEKLCGINPAHVTKWAVSQSKSVKRDCTILKSLEEVVLGNKGENLRADLGDNGLSTHQQVDVLLEQASDPNILGRTWIGWEPFM</sequence>
<keyword evidence="4" id="KW-0418">Kinase</keyword>
<dbReference type="AlphaFoldDB" id="A0AAW0X505"/>
<dbReference type="InterPro" id="IPR050517">
    <property type="entry name" value="DDR_Repair_Kinase"/>
</dbReference>
<dbReference type="Pfam" id="PF00454">
    <property type="entry name" value="PI3_PI4_kinase"/>
    <property type="match status" value="1"/>
</dbReference>
<dbReference type="SUPFAM" id="SSF56112">
    <property type="entry name" value="Protein kinase-like (PK-like)"/>
    <property type="match status" value="1"/>
</dbReference>
<evidence type="ECO:0000256" key="3">
    <source>
        <dbReference type="ARBA" id="ARBA00022741"/>
    </source>
</evidence>
<evidence type="ECO:0000256" key="1">
    <source>
        <dbReference type="ARBA" id="ARBA00012513"/>
    </source>
</evidence>
<dbReference type="PANTHER" id="PTHR11139:SF68">
    <property type="entry name" value="DNA-DEPENDENT PROTEIN KINASE CATALYTIC SUBUNIT"/>
    <property type="match status" value="1"/>
</dbReference>
<dbReference type="Pfam" id="PF02259">
    <property type="entry name" value="FAT"/>
    <property type="match status" value="1"/>
</dbReference>
<dbReference type="PROSITE" id="PS00916">
    <property type="entry name" value="PI3_4_KINASE_2"/>
    <property type="match status" value="1"/>
</dbReference>
<evidence type="ECO:0000313" key="9">
    <source>
        <dbReference type="Proteomes" id="UP001445076"/>
    </source>
</evidence>
<dbReference type="GO" id="GO:0005634">
    <property type="term" value="C:nucleus"/>
    <property type="evidence" value="ECO:0007669"/>
    <property type="project" value="TreeGrafter"/>
</dbReference>
<protein>
    <recommendedName>
        <fullName evidence="1">non-specific serine/threonine protein kinase</fullName>
        <ecNumber evidence="1">2.7.11.1</ecNumber>
    </recommendedName>
</protein>
<dbReference type="Proteomes" id="UP001445076">
    <property type="component" value="Unassembled WGS sequence"/>
</dbReference>
<evidence type="ECO:0000256" key="5">
    <source>
        <dbReference type="ARBA" id="ARBA00022840"/>
    </source>
</evidence>
<dbReference type="InterPro" id="IPR018936">
    <property type="entry name" value="PI3/4_kinase_CS"/>
</dbReference>
<proteinExistence type="predicted"/>
<dbReference type="Gene3D" id="1.10.1070.11">
    <property type="entry name" value="Phosphatidylinositol 3-/4-kinase, catalytic domain"/>
    <property type="match status" value="1"/>
</dbReference>
<dbReference type="PROSITE" id="PS51190">
    <property type="entry name" value="FATC"/>
    <property type="match status" value="1"/>
</dbReference>
<dbReference type="PROSITE" id="PS50290">
    <property type="entry name" value="PI3_4_KINASE_3"/>
    <property type="match status" value="1"/>
</dbReference>
<evidence type="ECO:0000259" key="7">
    <source>
        <dbReference type="PROSITE" id="PS51190"/>
    </source>
</evidence>
<comment type="caution">
    <text evidence="8">The sequence shown here is derived from an EMBL/GenBank/DDBJ whole genome shotgun (WGS) entry which is preliminary data.</text>
</comment>
<dbReference type="InterPro" id="IPR000403">
    <property type="entry name" value="PI3/4_kinase_cat_dom"/>
</dbReference>
<dbReference type="InterPro" id="IPR036940">
    <property type="entry name" value="PI3/4_kinase_cat_sf"/>
</dbReference>
<dbReference type="GO" id="GO:0006302">
    <property type="term" value="P:double-strand break repair"/>
    <property type="evidence" value="ECO:0007669"/>
    <property type="project" value="TreeGrafter"/>
</dbReference>
<dbReference type="EMBL" id="JARKIK010000036">
    <property type="protein sequence ID" value="KAK8739487.1"/>
    <property type="molecule type" value="Genomic_DNA"/>
</dbReference>
<gene>
    <name evidence="8" type="ORF">OTU49_003352</name>
</gene>